<dbReference type="PANTHER" id="PTHR47678">
    <property type="entry name" value="TETRATRICOPEPTIDE REPEAT PROTEIN 31"/>
    <property type="match status" value="1"/>
</dbReference>
<feature type="domain" description="RRM" evidence="5">
    <location>
        <begin position="525"/>
        <end position="597"/>
    </location>
</feature>
<gene>
    <name evidence="7" type="ORF">CHARACLAT_001269</name>
</gene>
<dbReference type="SMART" id="SM00360">
    <property type="entry name" value="RRM"/>
    <property type="match status" value="1"/>
</dbReference>
<feature type="zinc finger region" description="C3H1-type" evidence="3">
    <location>
        <begin position="610"/>
        <end position="636"/>
    </location>
</feature>
<accession>A0ABU7EFG2</accession>
<feature type="region of interest" description="Disordered" evidence="4">
    <location>
        <begin position="238"/>
        <end position="290"/>
    </location>
</feature>
<evidence type="ECO:0000256" key="1">
    <source>
        <dbReference type="PROSITE-ProRule" id="PRU00176"/>
    </source>
</evidence>
<dbReference type="SMART" id="SM00028">
    <property type="entry name" value="TPR"/>
    <property type="match status" value="3"/>
</dbReference>
<keyword evidence="2" id="KW-0802">TPR repeat</keyword>
<evidence type="ECO:0000256" key="2">
    <source>
        <dbReference type="PROSITE-ProRule" id="PRU00339"/>
    </source>
</evidence>
<name>A0ABU7EFG2_9TELE</name>
<protein>
    <recommendedName>
        <fullName evidence="9">Tetratricopeptide repeat protein 31</fullName>
    </recommendedName>
</protein>
<feature type="compositionally biased region" description="Acidic residues" evidence="4">
    <location>
        <begin position="67"/>
        <end position="83"/>
    </location>
</feature>
<dbReference type="PANTHER" id="PTHR47678:SF1">
    <property type="entry name" value="TETRATRICOPEPTIDE REPEAT PROTEIN 31"/>
    <property type="match status" value="1"/>
</dbReference>
<keyword evidence="3" id="KW-0863">Zinc-finger</keyword>
<feature type="compositionally biased region" description="Basic and acidic residues" evidence="4">
    <location>
        <begin position="105"/>
        <end position="125"/>
    </location>
</feature>
<feature type="compositionally biased region" description="Basic and acidic residues" evidence="4">
    <location>
        <begin position="154"/>
        <end position="165"/>
    </location>
</feature>
<evidence type="ECO:0008006" key="9">
    <source>
        <dbReference type="Google" id="ProtNLM"/>
    </source>
</evidence>
<feature type="repeat" description="TPR" evidence="2">
    <location>
        <begin position="297"/>
        <end position="330"/>
    </location>
</feature>
<dbReference type="Pfam" id="PF13181">
    <property type="entry name" value="TPR_8"/>
    <property type="match status" value="1"/>
</dbReference>
<dbReference type="CDD" id="cd00590">
    <property type="entry name" value="RRM_SF"/>
    <property type="match status" value="1"/>
</dbReference>
<dbReference type="InterPro" id="IPR000571">
    <property type="entry name" value="Znf_CCCH"/>
</dbReference>
<feature type="domain" description="C3H1-type" evidence="6">
    <location>
        <begin position="610"/>
        <end position="636"/>
    </location>
</feature>
<dbReference type="InterPro" id="IPR012677">
    <property type="entry name" value="Nucleotide-bd_a/b_plait_sf"/>
</dbReference>
<dbReference type="InterPro" id="IPR011990">
    <property type="entry name" value="TPR-like_helical_dom_sf"/>
</dbReference>
<keyword evidence="3" id="KW-0479">Metal-binding</keyword>
<organism evidence="7 8">
    <name type="scientific">Characodon lateralis</name>
    <dbReference type="NCBI Taxonomy" id="208331"/>
    <lineage>
        <taxon>Eukaryota</taxon>
        <taxon>Metazoa</taxon>
        <taxon>Chordata</taxon>
        <taxon>Craniata</taxon>
        <taxon>Vertebrata</taxon>
        <taxon>Euteleostomi</taxon>
        <taxon>Actinopterygii</taxon>
        <taxon>Neopterygii</taxon>
        <taxon>Teleostei</taxon>
        <taxon>Neoteleostei</taxon>
        <taxon>Acanthomorphata</taxon>
        <taxon>Ovalentaria</taxon>
        <taxon>Atherinomorphae</taxon>
        <taxon>Cyprinodontiformes</taxon>
        <taxon>Goodeidae</taxon>
        <taxon>Characodon</taxon>
    </lineage>
</organism>
<evidence type="ECO:0000313" key="8">
    <source>
        <dbReference type="Proteomes" id="UP001352852"/>
    </source>
</evidence>
<dbReference type="InterPro" id="IPR035979">
    <property type="entry name" value="RBD_domain_sf"/>
</dbReference>
<keyword evidence="1" id="KW-0694">RNA-binding</keyword>
<dbReference type="Gene3D" id="3.30.70.330">
    <property type="match status" value="1"/>
</dbReference>
<feature type="compositionally biased region" description="Acidic residues" evidence="4">
    <location>
        <begin position="467"/>
        <end position="481"/>
    </location>
</feature>
<reference evidence="7 8" key="1">
    <citation type="submission" date="2021-06" db="EMBL/GenBank/DDBJ databases">
        <authorList>
            <person name="Palmer J.M."/>
        </authorList>
    </citation>
    <scope>NUCLEOTIDE SEQUENCE [LARGE SCALE GENOMIC DNA]</scope>
    <source>
        <strain evidence="7 8">CL_MEX2019</strain>
        <tissue evidence="7">Muscle</tissue>
    </source>
</reference>
<evidence type="ECO:0000259" key="5">
    <source>
        <dbReference type="PROSITE" id="PS50102"/>
    </source>
</evidence>
<dbReference type="InterPro" id="IPR019734">
    <property type="entry name" value="TPR_rpt"/>
</dbReference>
<evidence type="ECO:0000256" key="3">
    <source>
        <dbReference type="PROSITE-ProRule" id="PRU00723"/>
    </source>
</evidence>
<dbReference type="InterPro" id="IPR000504">
    <property type="entry name" value="RRM_dom"/>
</dbReference>
<evidence type="ECO:0000256" key="4">
    <source>
        <dbReference type="SAM" id="MobiDB-lite"/>
    </source>
</evidence>
<dbReference type="PROSITE" id="PS50005">
    <property type="entry name" value="TPR"/>
    <property type="match status" value="1"/>
</dbReference>
<feature type="compositionally biased region" description="Basic residues" evidence="4">
    <location>
        <begin position="240"/>
        <end position="250"/>
    </location>
</feature>
<dbReference type="Pfam" id="PF00076">
    <property type="entry name" value="RRM_1"/>
    <property type="match status" value="1"/>
</dbReference>
<dbReference type="SUPFAM" id="SSF48452">
    <property type="entry name" value="TPR-like"/>
    <property type="match status" value="1"/>
</dbReference>
<dbReference type="PROSITE" id="PS50103">
    <property type="entry name" value="ZF_C3H1"/>
    <property type="match status" value="1"/>
</dbReference>
<feature type="compositionally biased region" description="Low complexity" evidence="4">
    <location>
        <begin position="188"/>
        <end position="198"/>
    </location>
</feature>
<proteinExistence type="predicted"/>
<evidence type="ECO:0000259" key="6">
    <source>
        <dbReference type="PROSITE" id="PS50103"/>
    </source>
</evidence>
<dbReference type="SUPFAM" id="SSF54928">
    <property type="entry name" value="RNA-binding domain, RBD"/>
    <property type="match status" value="1"/>
</dbReference>
<keyword evidence="3" id="KW-0862">Zinc</keyword>
<comment type="caution">
    <text evidence="7">The sequence shown here is derived from an EMBL/GenBank/DDBJ whole genome shotgun (WGS) entry which is preliminary data.</text>
</comment>
<dbReference type="Gene3D" id="1.25.40.10">
    <property type="entry name" value="Tetratricopeptide repeat domain"/>
    <property type="match status" value="1"/>
</dbReference>
<feature type="region of interest" description="Disordered" evidence="4">
    <location>
        <begin position="67"/>
        <end position="206"/>
    </location>
</feature>
<feature type="compositionally biased region" description="Basic and acidic residues" evidence="4">
    <location>
        <begin position="258"/>
        <end position="290"/>
    </location>
</feature>
<feature type="compositionally biased region" description="Basic residues" evidence="4">
    <location>
        <begin position="126"/>
        <end position="137"/>
    </location>
</feature>
<feature type="region of interest" description="Disordered" evidence="4">
    <location>
        <begin position="465"/>
        <end position="487"/>
    </location>
</feature>
<evidence type="ECO:0000313" key="7">
    <source>
        <dbReference type="EMBL" id="MED6286008.1"/>
    </source>
</evidence>
<dbReference type="Proteomes" id="UP001352852">
    <property type="component" value="Unassembled WGS sequence"/>
</dbReference>
<dbReference type="PROSITE" id="PS50102">
    <property type="entry name" value="RRM"/>
    <property type="match status" value="1"/>
</dbReference>
<keyword evidence="8" id="KW-1185">Reference proteome</keyword>
<dbReference type="EMBL" id="JAHUTJ010057426">
    <property type="protein sequence ID" value="MED6286008.1"/>
    <property type="molecule type" value="Genomic_DNA"/>
</dbReference>
<sequence length="659" mass="75788">MPRKKEIVRSGPPMPRIREDSTLMRTHESMVDFLSERRARSSFLDAIAPAFFSLHFSQCLEDDLIYSDDDDYYDDDDDDDDDDYYHHSLYAANRPLEPHPQIKQLTEEEAKELIEEEERRKERTQRNKRKKNRKKEKKRLERENALKENLPVGDEDKVDSSENHKQTCIINDNLEENKPPEFGESQTAPEEAGCAEPAENNKEKDIVTINTLEDEQQKGLNLKHINAASTKLVLEEKCNQKSRKEKKKEKSKAADVQQPEKENIQVVEKPEAQRKSERETSKEKMQDPVTEEFAKRSIELASMGNSLAASGQFEMAVSCFTDAIKYNPKEFKLFGNRSLCYERLQQYENALRDADLALSMQPTWIKGLFRKGKALCGLKRYYEASLIYKDVLTLESTSVEAAQELKRAQTLHLMEMGFSWGQSTEALKTHATLEEAVETLFAIDGSNDPGGARALWDKADQPLAQEDNNEEDHDDDDDDDGAWTVLQTTRPRTQKIKDLDSLFQIRSKSHSPTPRSRNSVKPELFSVWVGTLGPAITYAKLHELFSRVGTVYSIKMLLELQCAFVNYTRKEDCERAIQCFNGIVVEGAPLTVRYPFKTHTGDSEPFQRLSTYKKECFFWRTTGCTRDDCTFRHVPEHKNIDRDKFTSRLGFGSHAGNQK</sequence>